<feature type="modified residue" description="4-aspartylphosphate" evidence="1">
    <location>
        <position position="66"/>
    </location>
</feature>
<reference evidence="4" key="1">
    <citation type="journal article" date="2019" name="Int. J. Syst. Evol. Microbiol.">
        <title>The Global Catalogue of Microorganisms (GCM) 10K type strain sequencing project: providing services to taxonomists for standard genome sequencing and annotation.</title>
        <authorList>
            <consortium name="The Broad Institute Genomics Platform"/>
            <consortium name="The Broad Institute Genome Sequencing Center for Infectious Disease"/>
            <person name="Wu L."/>
            <person name="Ma J."/>
        </authorList>
    </citation>
    <scope>NUCLEOTIDE SEQUENCE [LARGE SCALE GENOMIC DNA]</scope>
    <source>
        <strain evidence="4">JCM 17917</strain>
    </source>
</reference>
<protein>
    <submittedName>
        <fullName evidence="3">Response regulator</fullName>
    </submittedName>
</protein>
<dbReference type="EMBL" id="BAABGX010000002">
    <property type="protein sequence ID" value="GAA4306982.1"/>
    <property type="molecule type" value="Genomic_DNA"/>
</dbReference>
<proteinExistence type="predicted"/>
<evidence type="ECO:0000313" key="3">
    <source>
        <dbReference type="EMBL" id="GAA4306982.1"/>
    </source>
</evidence>
<dbReference type="SMART" id="SM00448">
    <property type="entry name" value="REC"/>
    <property type="match status" value="1"/>
</dbReference>
<name>A0ABP8FM29_9BACT</name>
<dbReference type="PROSITE" id="PS50110">
    <property type="entry name" value="RESPONSE_REGULATORY"/>
    <property type="match status" value="1"/>
</dbReference>
<accession>A0ABP8FM29</accession>
<dbReference type="InterPro" id="IPR001789">
    <property type="entry name" value="Sig_transdc_resp-reg_receiver"/>
</dbReference>
<dbReference type="SUPFAM" id="SSF52172">
    <property type="entry name" value="CheY-like"/>
    <property type="match status" value="1"/>
</dbReference>
<organism evidence="3 4">
    <name type="scientific">Nibribacter koreensis</name>
    <dbReference type="NCBI Taxonomy" id="1084519"/>
    <lineage>
        <taxon>Bacteria</taxon>
        <taxon>Pseudomonadati</taxon>
        <taxon>Bacteroidota</taxon>
        <taxon>Cytophagia</taxon>
        <taxon>Cytophagales</taxon>
        <taxon>Hymenobacteraceae</taxon>
        <taxon>Nibribacter</taxon>
    </lineage>
</organism>
<dbReference type="PANTHER" id="PTHR44520:SF2">
    <property type="entry name" value="RESPONSE REGULATOR RCP1"/>
    <property type="match status" value="1"/>
</dbReference>
<sequence length="147" mass="16536">MLKKVVLIDDDEIALMLCELVIEQNDFTQEVVKLANGKQGLDFFENQATGLQQGGGKETPSLVFLDLNMPIMNGWDFLDGFSENYQTLFPETRVVVLSSTVDPQDFVRAKQYGFVADFLNKPLSDEAISSLRMNSKLQGLFHPENLN</sequence>
<dbReference type="Gene3D" id="3.40.50.2300">
    <property type="match status" value="1"/>
</dbReference>
<keyword evidence="4" id="KW-1185">Reference proteome</keyword>
<feature type="domain" description="Response regulatory" evidence="2">
    <location>
        <begin position="4"/>
        <end position="136"/>
    </location>
</feature>
<evidence type="ECO:0000259" key="2">
    <source>
        <dbReference type="PROSITE" id="PS50110"/>
    </source>
</evidence>
<keyword evidence="1" id="KW-0597">Phosphoprotein</keyword>
<gene>
    <name evidence="3" type="ORF">GCM10023183_22560</name>
</gene>
<dbReference type="Pfam" id="PF00072">
    <property type="entry name" value="Response_reg"/>
    <property type="match status" value="1"/>
</dbReference>
<dbReference type="RefSeq" id="WP_345166007.1">
    <property type="nucleotide sequence ID" value="NZ_BAABGX010000002.1"/>
</dbReference>
<evidence type="ECO:0000256" key="1">
    <source>
        <dbReference type="PROSITE-ProRule" id="PRU00169"/>
    </source>
</evidence>
<dbReference type="PANTHER" id="PTHR44520">
    <property type="entry name" value="RESPONSE REGULATOR RCP1-RELATED"/>
    <property type="match status" value="1"/>
</dbReference>
<dbReference type="InterPro" id="IPR052893">
    <property type="entry name" value="TCS_response_regulator"/>
</dbReference>
<dbReference type="Proteomes" id="UP001501844">
    <property type="component" value="Unassembled WGS sequence"/>
</dbReference>
<dbReference type="InterPro" id="IPR011006">
    <property type="entry name" value="CheY-like_superfamily"/>
</dbReference>
<evidence type="ECO:0000313" key="4">
    <source>
        <dbReference type="Proteomes" id="UP001501844"/>
    </source>
</evidence>
<comment type="caution">
    <text evidence="3">The sequence shown here is derived from an EMBL/GenBank/DDBJ whole genome shotgun (WGS) entry which is preliminary data.</text>
</comment>